<reference evidence="1 2" key="1">
    <citation type="submission" date="2023-12" db="EMBL/GenBank/DDBJ databases">
        <title>Baltic Sea Cyanobacteria.</title>
        <authorList>
            <person name="Delbaje E."/>
            <person name="Fewer D.P."/>
            <person name="Shishido T.K."/>
        </authorList>
    </citation>
    <scope>NUCLEOTIDE SEQUENCE [LARGE SCALE GENOMIC DNA]</scope>
    <source>
        <strain evidence="1 2">UHCC 0060</strain>
    </source>
</reference>
<name>A0ABU5ULT5_NODSP</name>
<dbReference type="EMBL" id="JAYGHK010000008">
    <property type="protein sequence ID" value="MEA5607204.1"/>
    <property type="molecule type" value="Genomic_DNA"/>
</dbReference>
<evidence type="ECO:0000313" key="1">
    <source>
        <dbReference type="EMBL" id="MEA5607204.1"/>
    </source>
</evidence>
<proteinExistence type="predicted"/>
<accession>A0ABU5ULT5</accession>
<comment type="caution">
    <text evidence="1">The sequence shown here is derived from an EMBL/GenBank/DDBJ whole genome shotgun (WGS) entry which is preliminary data.</text>
</comment>
<evidence type="ECO:0000313" key="2">
    <source>
        <dbReference type="Proteomes" id="UP001303285"/>
    </source>
</evidence>
<organism evidence="1 2">
    <name type="scientific">Nodularia spumigena UHCC 0060</name>
    <dbReference type="NCBI Taxonomy" id="3110300"/>
    <lineage>
        <taxon>Bacteria</taxon>
        <taxon>Bacillati</taxon>
        <taxon>Cyanobacteriota</taxon>
        <taxon>Cyanophyceae</taxon>
        <taxon>Nostocales</taxon>
        <taxon>Nodulariaceae</taxon>
        <taxon>Nodularia</taxon>
    </lineage>
</organism>
<sequence>MVQDIIFCLKEATSYYILKKYSAPKTPADCFVNPPCDCENPGKKLKCEDCTYLEACLSHFKLGHKPMP</sequence>
<keyword evidence="2" id="KW-1185">Reference proteome</keyword>
<protein>
    <submittedName>
        <fullName evidence="1">Uncharacterized protein</fullName>
    </submittedName>
</protein>
<gene>
    <name evidence="1" type="ORF">VB695_03790</name>
</gene>
<dbReference type="Proteomes" id="UP001303285">
    <property type="component" value="Unassembled WGS sequence"/>
</dbReference>